<evidence type="ECO:0000313" key="5">
    <source>
        <dbReference type="WBParaSite" id="TMUE_0000001077.1"/>
    </source>
</evidence>
<dbReference type="STRING" id="70415.A0A5S6Q2A3"/>
<dbReference type="WBParaSite" id="TMUE_0000001077.1">
    <property type="protein sequence ID" value="TMUE_0000001077.1"/>
    <property type="gene ID" value="WBGene00296992"/>
</dbReference>
<dbReference type="GO" id="GO:0005634">
    <property type="term" value="C:nucleus"/>
    <property type="evidence" value="ECO:0007669"/>
    <property type="project" value="UniProtKB-SubCell"/>
</dbReference>
<sequence>MICRPRALNEKKSDGEQLRSTNGAPEEESRHVASIEAQEAKALQEYSEAVSWIAQGRMEEAEAKLQKLWHSELIQTSAGKKSAGFSRSILKLRRAIEKNLAPFLSKSGRHSEAIDFYINVCEHEPDNFMAWYSLGIEGWKAFNFVIAREAFLYARALNSDNFSCPEHLASTFFVLGDHGNCLQILAEMLKRKPSSYLRAVSEHLFPSPGSSYSIEYRQQVVAPLDAIAKKLRRDSVSLELDAIVPPDPRNVLTLVDLGDALLSTYEWIKEQPMVRLPYVVIRAQRLLKA</sequence>
<feature type="compositionally biased region" description="Basic and acidic residues" evidence="3">
    <location>
        <begin position="7"/>
        <end position="17"/>
    </location>
</feature>
<evidence type="ECO:0000256" key="3">
    <source>
        <dbReference type="SAM" id="MobiDB-lite"/>
    </source>
</evidence>
<dbReference type="SUPFAM" id="SSF48452">
    <property type="entry name" value="TPR-like"/>
    <property type="match status" value="1"/>
</dbReference>
<reference evidence="5" key="1">
    <citation type="submission" date="2019-12" db="UniProtKB">
        <authorList>
            <consortium name="WormBaseParasite"/>
        </authorList>
    </citation>
    <scope>IDENTIFICATION</scope>
</reference>
<evidence type="ECO:0000313" key="4">
    <source>
        <dbReference type="Proteomes" id="UP000046395"/>
    </source>
</evidence>
<dbReference type="Gene3D" id="1.25.40.10">
    <property type="entry name" value="Tetratricopeptide repeat domain"/>
    <property type="match status" value="1"/>
</dbReference>
<dbReference type="InterPro" id="IPR033053">
    <property type="entry name" value="Hir3/CABIN1"/>
</dbReference>
<organism evidence="4 5">
    <name type="scientific">Trichuris muris</name>
    <name type="common">Mouse whipworm</name>
    <dbReference type="NCBI Taxonomy" id="70415"/>
    <lineage>
        <taxon>Eukaryota</taxon>
        <taxon>Metazoa</taxon>
        <taxon>Ecdysozoa</taxon>
        <taxon>Nematoda</taxon>
        <taxon>Enoplea</taxon>
        <taxon>Dorylaimia</taxon>
        <taxon>Trichinellida</taxon>
        <taxon>Trichuridae</taxon>
        <taxon>Trichuris</taxon>
    </lineage>
</organism>
<evidence type="ECO:0000256" key="2">
    <source>
        <dbReference type="ARBA" id="ARBA00023242"/>
    </source>
</evidence>
<dbReference type="Proteomes" id="UP000046395">
    <property type="component" value="Unassembled WGS sequence"/>
</dbReference>
<dbReference type="PANTHER" id="PTHR15502:SF7">
    <property type="entry name" value="CALCINEURIN-BINDING PROTEIN CABIN-1"/>
    <property type="match status" value="1"/>
</dbReference>
<comment type="subcellular location">
    <subcellularLocation>
        <location evidence="1">Nucleus</location>
    </subcellularLocation>
</comment>
<protein>
    <submittedName>
        <fullName evidence="5">TPR_REGION domain-containing protein</fullName>
    </submittedName>
</protein>
<dbReference type="GO" id="GO:0006325">
    <property type="term" value="P:chromatin organization"/>
    <property type="evidence" value="ECO:0007669"/>
    <property type="project" value="InterPro"/>
</dbReference>
<evidence type="ECO:0000256" key="1">
    <source>
        <dbReference type="ARBA" id="ARBA00004123"/>
    </source>
</evidence>
<dbReference type="AlphaFoldDB" id="A0A5S6Q2A3"/>
<dbReference type="PANTHER" id="PTHR15502">
    <property type="entry name" value="CALCINEURIN-BINDING PROTEIN CABIN 1-RELATED"/>
    <property type="match status" value="1"/>
</dbReference>
<proteinExistence type="predicted"/>
<accession>A0A5S6Q2A3</accession>
<keyword evidence="2" id="KW-0539">Nucleus</keyword>
<keyword evidence="4" id="KW-1185">Reference proteome</keyword>
<feature type="region of interest" description="Disordered" evidence="3">
    <location>
        <begin position="1"/>
        <end position="31"/>
    </location>
</feature>
<dbReference type="GO" id="GO:0031491">
    <property type="term" value="F:nucleosome binding"/>
    <property type="evidence" value="ECO:0007669"/>
    <property type="project" value="TreeGrafter"/>
</dbReference>
<dbReference type="InterPro" id="IPR011990">
    <property type="entry name" value="TPR-like_helical_dom_sf"/>
</dbReference>
<name>A0A5S6Q2A3_TRIMR</name>